<dbReference type="EMBL" id="BDRX01000079">
    <property type="protein sequence ID" value="GBF96415.1"/>
    <property type="molecule type" value="Genomic_DNA"/>
</dbReference>
<feature type="compositionally biased region" description="Basic and acidic residues" evidence="1">
    <location>
        <begin position="320"/>
        <end position="330"/>
    </location>
</feature>
<name>A0A2V0PH99_9CHLO</name>
<evidence type="ECO:0000256" key="1">
    <source>
        <dbReference type="SAM" id="MobiDB-lite"/>
    </source>
</evidence>
<dbReference type="GO" id="GO:0006629">
    <property type="term" value="P:lipid metabolic process"/>
    <property type="evidence" value="ECO:0007669"/>
    <property type="project" value="InterPro"/>
</dbReference>
<feature type="region of interest" description="Disordered" evidence="1">
    <location>
        <begin position="666"/>
        <end position="696"/>
    </location>
</feature>
<dbReference type="OrthoDB" id="438440at2759"/>
<sequence>MREQAQRFGGMLGRFRGGLPGCRLRVPAVTRGQNRGRPGIQWQARAVASPDVDALDLQSAALLCEAAYRTHFNGELDGHMSSVRALLSRAAVQDLTVHVAGDQRYVVSHGPDAVYVAFQGTKHLADWAANLSFRHAPLWQRDGGADERPAAHGGFSARSMSLPLLELRAQARAAGKRLVLCGHSLGGAVAMIGAVTLLREAAAAAAAAGGGGDGAAEAGRGGGGGADGGFDCGAEAGWGSDPQIRCVTFAAPPVANEALAAEVAAAGWDRYIANFVLPEDPVIPVVNRLLRADSNGGAEEQQQEPQRQEAAAQQQQQGEEQQRAPREAGERTGGAEAAAAALERLLPRQLLILEDAAASAWRDDEGEAAGPDAWAWGGAAPHGAAAALVTAATGYVALGGHGRARSGRELQLHGRRAARLVRWAHDPRLAAQLRHYQRPGVHGHAPLPRARAAPWQQAAAGAACGRGRGGGGDGWGAAWAGLVLELQAVAAAAASAGASAGGAGPGDEEAPPSRRPARRGTSGGGAIAAARAFARAALGGGPLRRGLRAAALAAPRALASAAPAALARLLPAAVGFDVLASAVIAAVVPRTRPIGTQWVLTHEGPQPAGRPARAYPQQPAALGLGELGGLFPGHRMVAYRNRVAQLGGAPPLDSLAGREDAEAAAAADAAAAARRPHSTDGGGGGAAGGALSVATA</sequence>
<evidence type="ECO:0000313" key="3">
    <source>
        <dbReference type="EMBL" id="GBF96415.1"/>
    </source>
</evidence>
<dbReference type="Proteomes" id="UP000247498">
    <property type="component" value="Unassembled WGS sequence"/>
</dbReference>
<dbReference type="InterPro" id="IPR029058">
    <property type="entry name" value="AB_hydrolase_fold"/>
</dbReference>
<dbReference type="AlphaFoldDB" id="A0A2V0PH99"/>
<evidence type="ECO:0000259" key="2">
    <source>
        <dbReference type="Pfam" id="PF01764"/>
    </source>
</evidence>
<dbReference type="Gene3D" id="3.40.50.1820">
    <property type="entry name" value="alpha/beta hydrolase"/>
    <property type="match status" value="1"/>
</dbReference>
<dbReference type="Pfam" id="PF01764">
    <property type="entry name" value="Lipase_3"/>
    <property type="match status" value="1"/>
</dbReference>
<reference evidence="3 4" key="1">
    <citation type="journal article" date="2018" name="Sci. Rep.">
        <title>Raphidocelis subcapitata (=Pseudokirchneriella subcapitata) provides an insight into genome evolution and environmental adaptations in the Sphaeropleales.</title>
        <authorList>
            <person name="Suzuki S."/>
            <person name="Yamaguchi H."/>
            <person name="Nakajima N."/>
            <person name="Kawachi M."/>
        </authorList>
    </citation>
    <scope>NUCLEOTIDE SEQUENCE [LARGE SCALE GENOMIC DNA]</scope>
    <source>
        <strain evidence="3 4">NIES-35</strain>
    </source>
</reference>
<gene>
    <name evidence="3" type="ORF">Rsub_09214</name>
</gene>
<organism evidence="3 4">
    <name type="scientific">Raphidocelis subcapitata</name>
    <dbReference type="NCBI Taxonomy" id="307507"/>
    <lineage>
        <taxon>Eukaryota</taxon>
        <taxon>Viridiplantae</taxon>
        <taxon>Chlorophyta</taxon>
        <taxon>core chlorophytes</taxon>
        <taxon>Chlorophyceae</taxon>
        <taxon>CS clade</taxon>
        <taxon>Sphaeropleales</taxon>
        <taxon>Selenastraceae</taxon>
        <taxon>Raphidocelis</taxon>
    </lineage>
</organism>
<feature type="region of interest" description="Disordered" evidence="1">
    <location>
        <begin position="497"/>
        <end position="524"/>
    </location>
</feature>
<comment type="caution">
    <text evidence="3">The sequence shown here is derived from an EMBL/GenBank/DDBJ whole genome shotgun (WGS) entry which is preliminary data.</text>
</comment>
<dbReference type="InterPro" id="IPR002921">
    <property type="entry name" value="Fungal_lipase-type"/>
</dbReference>
<dbReference type="PANTHER" id="PTHR47523">
    <property type="entry name" value="F21O3.11 PROTEIN"/>
    <property type="match status" value="1"/>
</dbReference>
<feature type="region of interest" description="Disordered" evidence="1">
    <location>
        <begin position="295"/>
        <end position="336"/>
    </location>
</feature>
<accession>A0A2V0PH99</accession>
<feature type="domain" description="Fungal lipase-type" evidence="2">
    <location>
        <begin position="115"/>
        <end position="200"/>
    </location>
</feature>
<dbReference type="InParanoid" id="A0A2V0PH99"/>
<keyword evidence="4" id="KW-1185">Reference proteome</keyword>
<proteinExistence type="predicted"/>
<feature type="compositionally biased region" description="Low complexity" evidence="1">
    <location>
        <begin position="296"/>
        <end position="319"/>
    </location>
</feature>
<dbReference type="PANTHER" id="PTHR47523:SF1">
    <property type="entry name" value="F21O3.11 PROTEIN"/>
    <property type="match status" value="1"/>
</dbReference>
<dbReference type="SUPFAM" id="SSF53474">
    <property type="entry name" value="alpha/beta-Hydrolases"/>
    <property type="match status" value="1"/>
</dbReference>
<evidence type="ECO:0000313" key="4">
    <source>
        <dbReference type="Proteomes" id="UP000247498"/>
    </source>
</evidence>
<protein>
    <recommendedName>
        <fullName evidence="2">Fungal lipase-type domain-containing protein</fullName>
    </recommendedName>
</protein>